<dbReference type="OrthoDB" id="3262817at2759"/>
<comment type="caution">
    <text evidence="2">The sequence shown here is derived from an EMBL/GenBank/DDBJ whole genome shotgun (WGS) entry which is preliminary data.</text>
</comment>
<evidence type="ECO:0000313" key="3">
    <source>
        <dbReference type="Proteomes" id="UP000812287"/>
    </source>
</evidence>
<gene>
    <name evidence="2" type="ORF">BT62DRAFT_618542</name>
</gene>
<feature type="compositionally biased region" description="Basic and acidic residues" evidence="1">
    <location>
        <begin position="143"/>
        <end position="154"/>
    </location>
</feature>
<sequence length="353" mass="39714">MRLHISNPFLPDSTKNVPVLLFCFEQRAVFMRRRETYEEMINALRLKFNIPHNADAVLRVSTLDVCRGREIEVDEDAYEAMAPFLDEINIILSPRSSGKGHFVRENASPVLTERQIPTAIKYEPSDLPTRAEKVVKAAELFASDDHLEGEKGQENGETNATEPPSSSSQETGHSWDHVEKSDAERPNRRKVFMADQSMVIVKQEIEGIVPPKASGPGGLNMSPRKEGSSSLRARNPSPRKDRYEEPGPQTTGEDPDKHFEVTVTGPEVCQGARLKTRGRYQVKKVLYGVCKSFGIPFDTLIHIVKFVEDGTESVEEFECDNDATMTDCGIKENAQLVVIQREDEDESYDEDEE</sequence>
<dbReference type="Proteomes" id="UP000812287">
    <property type="component" value="Unassembled WGS sequence"/>
</dbReference>
<protein>
    <submittedName>
        <fullName evidence="2">Uncharacterized protein</fullName>
    </submittedName>
</protein>
<dbReference type="RefSeq" id="XP_043043485.1">
    <property type="nucleotide sequence ID" value="XM_043181620.1"/>
</dbReference>
<proteinExistence type="predicted"/>
<accession>A0A9P7W0V1</accession>
<keyword evidence="3" id="KW-1185">Reference proteome</keyword>
<name>A0A9P7W0V1_9AGAR</name>
<organism evidence="2 3">
    <name type="scientific">Guyanagaster necrorhizus</name>
    <dbReference type="NCBI Taxonomy" id="856835"/>
    <lineage>
        <taxon>Eukaryota</taxon>
        <taxon>Fungi</taxon>
        <taxon>Dikarya</taxon>
        <taxon>Basidiomycota</taxon>
        <taxon>Agaricomycotina</taxon>
        <taxon>Agaricomycetes</taxon>
        <taxon>Agaricomycetidae</taxon>
        <taxon>Agaricales</taxon>
        <taxon>Marasmiineae</taxon>
        <taxon>Physalacriaceae</taxon>
        <taxon>Guyanagaster</taxon>
    </lineage>
</organism>
<dbReference type="EMBL" id="MU250527">
    <property type="protein sequence ID" value="KAG7449985.1"/>
    <property type="molecule type" value="Genomic_DNA"/>
</dbReference>
<feature type="compositionally biased region" description="Basic and acidic residues" evidence="1">
    <location>
        <begin position="173"/>
        <end position="186"/>
    </location>
</feature>
<feature type="region of interest" description="Disordered" evidence="1">
    <location>
        <begin position="142"/>
        <end position="191"/>
    </location>
</feature>
<feature type="compositionally biased region" description="Polar residues" evidence="1">
    <location>
        <begin position="155"/>
        <end position="172"/>
    </location>
</feature>
<reference evidence="2" key="1">
    <citation type="submission" date="2020-11" db="EMBL/GenBank/DDBJ databases">
        <title>Adaptations for nitrogen fixation in a non-lichenized fungal sporocarp promotes dispersal by wood-feeding termites.</title>
        <authorList>
            <consortium name="DOE Joint Genome Institute"/>
            <person name="Koch R.A."/>
            <person name="Yoon G."/>
            <person name="Arayal U."/>
            <person name="Lail K."/>
            <person name="Amirebrahimi M."/>
            <person name="Labutti K."/>
            <person name="Lipzen A."/>
            <person name="Riley R."/>
            <person name="Barry K."/>
            <person name="Henrissat B."/>
            <person name="Grigoriev I.V."/>
            <person name="Herr J.R."/>
            <person name="Aime M.C."/>
        </authorList>
    </citation>
    <scope>NUCLEOTIDE SEQUENCE</scope>
    <source>
        <strain evidence="2">MCA 3950</strain>
    </source>
</reference>
<evidence type="ECO:0000256" key="1">
    <source>
        <dbReference type="SAM" id="MobiDB-lite"/>
    </source>
</evidence>
<dbReference type="AlphaFoldDB" id="A0A9P7W0V1"/>
<feature type="region of interest" description="Disordered" evidence="1">
    <location>
        <begin position="209"/>
        <end position="259"/>
    </location>
</feature>
<dbReference type="GeneID" id="66103916"/>
<evidence type="ECO:0000313" key="2">
    <source>
        <dbReference type="EMBL" id="KAG7449985.1"/>
    </source>
</evidence>